<reference evidence="1" key="1">
    <citation type="journal article" date="2015" name="Nature">
        <title>Complex archaea that bridge the gap between prokaryotes and eukaryotes.</title>
        <authorList>
            <person name="Spang A."/>
            <person name="Saw J.H."/>
            <person name="Jorgensen S.L."/>
            <person name="Zaremba-Niedzwiedzka K."/>
            <person name="Martijn J."/>
            <person name="Lind A.E."/>
            <person name="van Eijk R."/>
            <person name="Schleper C."/>
            <person name="Guy L."/>
            <person name="Ettema T.J."/>
        </authorList>
    </citation>
    <scope>NUCLEOTIDE SEQUENCE</scope>
</reference>
<evidence type="ECO:0000313" key="1">
    <source>
        <dbReference type="EMBL" id="KKL81768.1"/>
    </source>
</evidence>
<accession>A0A0F9F683</accession>
<gene>
    <name evidence="1" type="ORF">LCGC14_1991500</name>
</gene>
<dbReference type="EMBL" id="LAZR01022471">
    <property type="protein sequence ID" value="KKL81768.1"/>
    <property type="molecule type" value="Genomic_DNA"/>
</dbReference>
<feature type="non-terminal residue" evidence="1">
    <location>
        <position position="218"/>
    </location>
</feature>
<comment type="caution">
    <text evidence="1">The sequence shown here is derived from an EMBL/GenBank/DDBJ whole genome shotgun (WGS) entry which is preliminary data.</text>
</comment>
<proteinExistence type="predicted"/>
<dbReference type="AlphaFoldDB" id="A0A0F9F683"/>
<sequence length="218" mass="23527">MPKSETLAKLFDVLASNVSSSMLKTLADELGVTPESMKKLGVGFHPTKGTRCFAFPERDIDGSIIGISYRTEDGKKFMEEGSKHGLFFAPNPEFIKGENAYAAGKHNWIRLQDAGVQCPICGKPDWCLVSAGNPTDPNAAVCSRISKGSKREIKDCGFLHILKPEGQVRNDTAGILPETDLPILVVEGYTDTAAAMDMGFVAIGRPSAKSKLELLLPL</sequence>
<organism evidence="1">
    <name type="scientific">marine sediment metagenome</name>
    <dbReference type="NCBI Taxonomy" id="412755"/>
    <lineage>
        <taxon>unclassified sequences</taxon>
        <taxon>metagenomes</taxon>
        <taxon>ecological metagenomes</taxon>
    </lineage>
</organism>
<protein>
    <recommendedName>
        <fullName evidence="2">Toprim domain-containing protein</fullName>
    </recommendedName>
</protein>
<evidence type="ECO:0008006" key="2">
    <source>
        <dbReference type="Google" id="ProtNLM"/>
    </source>
</evidence>
<name>A0A0F9F683_9ZZZZ</name>